<dbReference type="SUPFAM" id="SSF54427">
    <property type="entry name" value="NTF2-like"/>
    <property type="match status" value="1"/>
</dbReference>
<dbReference type="InterPro" id="IPR032710">
    <property type="entry name" value="NTF2-like_dom_sf"/>
</dbReference>
<proteinExistence type="predicted"/>
<dbReference type="Gene3D" id="3.10.450.50">
    <property type="match status" value="1"/>
</dbReference>
<organism evidence="2 3">
    <name type="scientific">Caballeronia udeis</name>
    <dbReference type="NCBI Taxonomy" id="1232866"/>
    <lineage>
        <taxon>Bacteria</taxon>
        <taxon>Pseudomonadati</taxon>
        <taxon>Pseudomonadota</taxon>
        <taxon>Betaproteobacteria</taxon>
        <taxon>Burkholderiales</taxon>
        <taxon>Burkholderiaceae</taxon>
        <taxon>Caballeronia</taxon>
    </lineage>
</organism>
<comment type="caution">
    <text evidence="2">The sequence shown here is derived from an EMBL/GenBank/DDBJ whole genome shotgun (WGS) entry which is preliminary data.</text>
</comment>
<dbReference type="RefSeq" id="WP_404604037.1">
    <property type="nucleotide sequence ID" value="NZ_JBIYDN010000001.1"/>
</dbReference>
<dbReference type="Pfam" id="PF14534">
    <property type="entry name" value="DUF4440"/>
    <property type="match status" value="1"/>
</dbReference>
<dbReference type="InterPro" id="IPR027843">
    <property type="entry name" value="DUF4440"/>
</dbReference>
<evidence type="ECO:0000313" key="3">
    <source>
        <dbReference type="Proteomes" id="UP001620514"/>
    </source>
</evidence>
<gene>
    <name evidence="2" type="ORF">ABH943_000280</name>
</gene>
<keyword evidence="3" id="KW-1185">Reference proteome</keyword>
<reference evidence="2 3" key="1">
    <citation type="submission" date="2024-11" db="EMBL/GenBank/DDBJ databases">
        <title>Using genomics to understand microbial adaptation to soil warming.</title>
        <authorList>
            <person name="Deangelis K.M. PhD."/>
        </authorList>
    </citation>
    <scope>NUCLEOTIDE SEQUENCE [LARGE SCALE GENOMIC DNA]</scope>
    <source>
        <strain evidence="2 3">GAS97</strain>
    </source>
</reference>
<feature type="domain" description="DUF4440" evidence="1">
    <location>
        <begin position="13"/>
        <end position="120"/>
    </location>
</feature>
<dbReference type="EMBL" id="JBIYDN010000001">
    <property type="protein sequence ID" value="MFK4440280.1"/>
    <property type="molecule type" value="Genomic_DNA"/>
</dbReference>
<evidence type="ECO:0000313" key="2">
    <source>
        <dbReference type="EMBL" id="MFK4440280.1"/>
    </source>
</evidence>
<sequence>MPAQPIGTPIEAIRELERDRFRAMVDGDGELLDALLAENASYVHTNGKRETKRQFIDAITAGRRRYRQIEIQSQELMPGGLDTWIVYGRALLEMESKNGALLFPIAYTAIHIQVDGQWQLLAMQATRVALD</sequence>
<name>A0ABW8M9E5_9BURK</name>
<protein>
    <recommendedName>
        <fullName evidence="1">DUF4440 domain-containing protein</fullName>
    </recommendedName>
</protein>
<evidence type="ECO:0000259" key="1">
    <source>
        <dbReference type="Pfam" id="PF14534"/>
    </source>
</evidence>
<accession>A0ABW8M9E5</accession>
<dbReference type="Proteomes" id="UP001620514">
    <property type="component" value="Unassembled WGS sequence"/>
</dbReference>